<dbReference type="AlphaFoldDB" id="A0A494W3M6"/>
<evidence type="ECO:0000313" key="1">
    <source>
        <dbReference type="EMBL" id="AYL98115.1"/>
    </source>
</evidence>
<name>A0A494W3M6_9SPHI</name>
<dbReference type="KEGG" id="muh:HYN43_023760"/>
<organism evidence="1 2">
    <name type="scientific">Mucilaginibacter celer</name>
    <dbReference type="NCBI Taxonomy" id="2305508"/>
    <lineage>
        <taxon>Bacteria</taxon>
        <taxon>Pseudomonadati</taxon>
        <taxon>Bacteroidota</taxon>
        <taxon>Sphingobacteriia</taxon>
        <taxon>Sphingobacteriales</taxon>
        <taxon>Sphingobacteriaceae</taxon>
        <taxon>Mucilaginibacter</taxon>
    </lineage>
</organism>
<gene>
    <name evidence="1" type="ORF">HYN43_023760</name>
</gene>
<dbReference type="EMBL" id="CP032869">
    <property type="protein sequence ID" value="AYL98115.1"/>
    <property type="molecule type" value="Genomic_DNA"/>
</dbReference>
<dbReference type="InterPro" id="IPR046880">
    <property type="entry name" value="TPR-S"/>
</dbReference>
<evidence type="ECO:0008006" key="3">
    <source>
        <dbReference type="Google" id="ProtNLM"/>
    </source>
</evidence>
<dbReference type="OrthoDB" id="9815193at2"/>
<evidence type="ECO:0000313" key="2">
    <source>
        <dbReference type="Proteomes" id="UP000270046"/>
    </source>
</evidence>
<dbReference type="Proteomes" id="UP000270046">
    <property type="component" value="Chromosome"/>
</dbReference>
<dbReference type="Gene3D" id="3.40.50.450">
    <property type="match status" value="1"/>
</dbReference>
<proteinExistence type="predicted"/>
<protein>
    <recommendedName>
        <fullName evidence="3">DUF4071 domain-containing protein</fullName>
    </recommendedName>
</protein>
<dbReference type="Pfam" id="PF20308">
    <property type="entry name" value="TPR-S"/>
    <property type="match status" value="1"/>
</dbReference>
<reference evidence="1 2" key="1">
    <citation type="submission" date="2018-10" db="EMBL/GenBank/DDBJ databases">
        <title>Genome sequencing of Mucilaginibacter sp. HYN0043.</title>
        <authorList>
            <person name="Kim M."/>
            <person name="Yi H."/>
        </authorList>
    </citation>
    <scope>NUCLEOTIDE SEQUENCE [LARGE SCALE GENOMIC DNA]</scope>
    <source>
        <strain evidence="1 2">HYN0043</strain>
    </source>
</reference>
<sequence length="685" mass="77128">MKKVFIVRPFGLKTIYSKAAEGEAPKKSEFDFDEVEKQLIRPATEAAGLQGGTTAEVFEAGDVREDMFSELLLADLVIADISIYNANVFYELGIRHALRNQHTILIKCRGFDDTPFDIVGPRYVTYKKESPDKALEDLKRAIKDTLASDRTDSPVFKTLPALEAQDPEKYISIPDDFLEEVRDAEAKKDLGLLALLADEAGYFVWCLRAWRLIAEILYQNKSFEASRVLWEKIRSEKARDLNANDRLATVYQRLAESELTLNEAEGLGLLGKSDRAIDITLLHNNITPNSRAESLALRARNAKTRWTSSWKDKTDEALFHEALRSPYLIESYNWYYAGFMADLNHFYSGLNALGMLVILISLAEAYPEVFEEGFDSTEIAAGKLAEYHRQKQQLSIAVQVSVNAAKLKQEDLAKKDHWVFVADVDLFCLLSTEPKKVAARYDKVRKEAGKLNIDAIVRQLKLYRMLNVQTANVEAALAILNPQSAPMPKRRHYLLFTGHMIDKADRPKPRFPASSEQDARNRIKDCVLSVINSLAKDEELFGIAGGACGGDILFHEICVELEIPSAVYLALPREQFLKESVAFAGKPWIERFDKLLATHPHPVLAQTTELPRWLRTMPDYSIWTRNNQWLLQSALANGGQQLTLLLLWDGGGGDGPGGTEHMARAAEKRSAKILLIDANKLKQEQ</sequence>
<dbReference type="RefSeq" id="WP_119406396.1">
    <property type="nucleotide sequence ID" value="NZ_CP032869.1"/>
</dbReference>
<accession>A0A494W3M6</accession>
<keyword evidence="2" id="KW-1185">Reference proteome</keyword>